<dbReference type="GO" id="GO:0022857">
    <property type="term" value="F:transmembrane transporter activity"/>
    <property type="evidence" value="ECO:0007669"/>
    <property type="project" value="UniProtKB-UniRule"/>
</dbReference>
<dbReference type="AlphaFoldDB" id="A0A1N6FRE3"/>
<dbReference type="InterPro" id="IPR007387">
    <property type="entry name" value="TRAP_DctQ"/>
</dbReference>
<feature type="transmembrane region" description="Helical" evidence="9">
    <location>
        <begin position="92"/>
        <end position="110"/>
    </location>
</feature>
<dbReference type="STRING" id="1217970.SAMN05444002_1892"/>
<evidence type="ECO:0000256" key="2">
    <source>
        <dbReference type="ARBA" id="ARBA00022448"/>
    </source>
</evidence>
<evidence type="ECO:0000256" key="9">
    <source>
        <dbReference type="RuleBase" id="RU369079"/>
    </source>
</evidence>
<keyword evidence="12" id="KW-1185">Reference proteome</keyword>
<sequence length="237" mass="26940">MSSYPGSGTRLGRIVNSFEETFIAFLLGMMVIVTFVNVVLRYLFNSSLIWGLEVTLILFAWLVLFGIAYAFKVTAHLGVDALLNMLPPKGKRVLALVSLGICMVYVLLLLKGSWDYWAPFAGLPPTEGRWFPTGINWGARNNSFMMTEQVPMLDWLRFLEPITLNRGYPEAEWDHWDKLPRFLPYAMLPVATALMLYRLCQVGWRIITGRQDSLIVSHEAEEDVAAVAAMNRDEETR</sequence>
<evidence type="ECO:0000313" key="12">
    <source>
        <dbReference type="Proteomes" id="UP000184932"/>
    </source>
</evidence>
<evidence type="ECO:0000256" key="8">
    <source>
        <dbReference type="ARBA" id="ARBA00038436"/>
    </source>
</evidence>
<gene>
    <name evidence="11" type="ORF">SAMN05444002_1892</name>
</gene>
<evidence type="ECO:0000256" key="3">
    <source>
        <dbReference type="ARBA" id="ARBA00022475"/>
    </source>
</evidence>
<dbReference type="GO" id="GO:0005886">
    <property type="term" value="C:plasma membrane"/>
    <property type="evidence" value="ECO:0007669"/>
    <property type="project" value="UniProtKB-SubCell"/>
</dbReference>
<evidence type="ECO:0000256" key="6">
    <source>
        <dbReference type="ARBA" id="ARBA00022989"/>
    </source>
</evidence>
<dbReference type="OrthoDB" id="7843639at2"/>
<keyword evidence="4 9" id="KW-0997">Cell inner membrane</keyword>
<evidence type="ECO:0000256" key="7">
    <source>
        <dbReference type="ARBA" id="ARBA00023136"/>
    </source>
</evidence>
<protein>
    <recommendedName>
        <fullName evidence="9">TRAP transporter small permease protein</fullName>
    </recommendedName>
</protein>
<keyword evidence="3" id="KW-1003">Cell membrane</keyword>
<dbReference type="RefSeq" id="WP_074255977.1">
    <property type="nucleotide sequence ID" value="NZ_FSRL01000001.1"/>
</dbReference>
<evidence type="ECO:0000313" key="11">
    <source>
        <dbReference type="EMBL" id="SIN97808.1"/>
    </source>
</evidence>
<comment type="similarity">
    <text evidence="8 9">Belongs to the TRAP transporter small permease family.</text>
</comment>
<evidence type="ECO:0000256" key="1">
    <source>
        <dbReference type="ARBA" id="ARBA00004429"/>
    </source>
</evidence>
<feature type="domain" description="Tripartite ATP-independent periplasmic transporters DctQ component" evidence="10">
    <location>
        <begin position="30"/>
        <end position="117"/>
    </location>
</feature>
<name>A0A1N6FRE3_9RHOB</name>
<dbReference type="PANTHER" id="PTHR35011">
    <property type="entry name" value="2,3-DIKETO-L-GULONATE TRAP TRANSPORTER SMALL PERMEASE PROTEIN YIAM"/>
    <property type="match status" value="1"/>
</dbReference>
<dbReference type="EMBL" id="FSRL01000001">
    <property type="protein sequence ID" value="SIN97808.1"/>
    <property type="molecule type" value="Genomic_DNA"/>
</dbReference>
<keyword evidence="5 9" id="KW-0812">Transmembrane</keyword>
<proteinExistence type="inferred from homology"/>
<feature type="transmembrane region" description="Helical" evidence="9">
    <location>
        <begin position="21"/>
        <end position="43"/>
    </location>
</feature>
<evidence type="ECO:0000256" key="4">
    <source>
        <dbReference type="ARBA" id="ARBA00022519"/>
    </source>
</evidence>
<comment type="function">
    <text evidence="9">Part of the tripartite ATP-independent periplasmic (TRAP) transport system.</text>
</comment>
<keyword evidence="7 9" id="KW-0472">Membrane</keyword>
<feature type="transmembrane region" description="Helical" evidence="9">
    <location>
        <begin position="182"/>
        <end position="200"/>
    </location>
</feature>
<comment type="subunit">
    <text evidence="9">The complex comprises the extracytoplasmic solute receptor protein and the two transmembrane proteins.</text>
</comment>
<evidence type="ECO:0000259" key="10">
    <source>
        <dbReference type="Pfam" id="PF04290"/>
    </source>
</evidence>
<reference evidence="12" key="1">
    <citation type="submission" date="2016-11" db="EMBL/GenBank/DDBJ databases">
        <authorList>
            <person name="Varghese N."/>
            <person name="Submissions S."/>
        </authorList>
    </citation>
    <scope>NUCLEOTIDE SEQUENCE [LARGE SCALE GENOMIC DNA]</scope>
    <source>
        <strain evidence="12">DSM 29440</strain>
    </source>
</reference>
<accession>A0A1N6FRE3</accession>
<keyword evidence="6 9" id="KW-1133">Transmembrane helix</keyword>
<dbReference type="InterPro" id="IPR055348">
    <property type="entry name" value="DctQ"/>
</dbReference>
<dbReference type="Pfam" id="PF04290">
    <property type="entry name" value="DctQ"/>
    <property type="match status" value="1"/>
</dbReference>
<keyword evidence="2 9" id="KW-0813">Transport</keyword>
<organism evidence="11 12">
    <name type="scientific">Vannielia litorea</name>
    <dbReference type="NCBI Taxonomy" id="1217970"/>
    <lineage>
        <taxon>Bacteria</taxon>
        <taxon>Pseudomonadati</taxon>
        <taxon>Pseudomonadota</taxon>
        <taxon>Alphaproteobacteria</taxon>
        <taxon>Rhodobacterales</taxon>
        <taxon>Paracoccaceae</taxon>
        <taxon>Vannielia</taxon>
    </lineage>
</organism>
<feature type="transmembrane region" description="Helical" evidence="9">
    <location>
        <begin position="49"/>
        <end position="71"/>
    </location>
</feature>
<evidence type="ECO:0000256" key="5">
    <source>
        <dbReference type="ARBA" id="ARBA00022692"/>
    </source>
</evidence>
<comment type="subcellular location">
    <subcellularLocation>
        <location evidence="1 9">Cell inner membrane</location>
        <topology evidence="1 9">Multi-pass membrane protein</topology>
    </subcellularLocation>
</comment>
<dbReference type="Proteomes" id="UP000184932">
    <property type="component" value="Unassembled WGS sequence"/>
</dbReference>
<dbReference type="PANTHER" id="PTHR35011:SF2">
    <property type="entry name" value="2,3-DIKETO-L-GULONATE TRAP TRANSPORTER SMALL PERMEASE PROTEIN YIAM"/>
    <property type="match status" value="1"/>
</dbReference>
<dbReference type="GO" id="GO:0015740">
    <property type="term" value="P:C4-dicarboxylate transport"/>
    <property type="evidence" value="ECO:0007669"/>
    <property type="project" value="TreeGrafter"/>
</dbReference>